<dbReference type="InterPro" id="IPR006450">
    <property type="entry name" value="Phage_HK97_gp6-like"/>
</dbReference>
<dbReference type="NCBIfam" id="TIGR02215">
    <property type="entry name" value="phage_chp_gp8"/>
    <property type="match status" value="1"/>
</dbReference>
<dbReference type="InterPro" id="IPR011738">
    <property type="entry name" value="Phage_CHP"/>
</dbReference>
<protein>
    <submittedName>
        <fullName evidence="1">Head-tail connector protein</fullName>
    </submittedName>
</protein>
<dbReference type="Gene3D" id="1.10.3230.30">
    <property type="entry name" value="Phage gp6-like head-tail connector protein"/>
    <property type="match status" value="1"/>
</dbReference>
<dbReference type="CDD" id="cd08054">
    <property type="entry name" value="gp6"/>
    <property type="match status" value="1"/>
</dbReference>
<dbReference type="InterPro" id="IPR021146">
    <property type="entry name" value="Phage_gp6-like_head-tail"/>
</dbReference>
<dbReference type="EMBL" id="CP104067">
    <property type="protein sequence ID" value="WAH42825.1"/>
    <property type="molecule type" value="Genomic_DNA"/>
</dbReference>
<sequence length="216" mass="24475">MALRVVTQPTSEPIELDEAKLYLRVDTDADDAMITALIVAAREYCQGYQNRAYITQTLEITMDHFPGHLHPFPMYGFAFPYHRHRRHHNEIRLLMPPIQSVVSISYTDHTGKTTTLDPSTYVVDTDSEPGRVVPAHGTWWPTDCLQPVNGVRIRYVAGYGDIDAVPKSVKQAMMMLIAHWYENREAVVVSGYRPSVGAEIDFAVRALLSMERVMPT</sequence>
<dbReference type="NCBIfam" id="TIGR01560">
    <property type="entry name" value="put_DNA_pack"/>
    <property type="match status" value="2"/>
</dbReference>
<evidence type="ECO:0000313" key="1">
    <source>
        <dbReference type="EMBL" id="WAH42825.1"/>
    </source>
</evidence>
<organism evidence="1 2">
    <name type="scientific">Alicyclobacillus fastidiosus</name>
    <dbReference type="NCBI Taxonomy" id="392011"/>
    <lineage>
        <taxon>Bacteria</taxon>
        <taxon>Bacillati</taxon>
        <taxon>Bacillota</taxon>
        <taxon>Bacilli</taxon>
        <taxon>Bacillales</taxon>
        <taxon>Alicyclobacillaceae</taxon>
        <taxon>Alicyclobacillus</taxon>
    </lineage>
</organism>
<reference evidence="1" key="1">
    <citation type="submission" date="2022-08" db="EMBL/GenBank/DDBJ databases">
        <title>Alicyclobacillus fastidiosus DSM 17978, complete genome.</title>
        <authorList>
            <person name="Wang Q."/>
            <person name="Cai R."/>
            <person name="Wang Z."/>
        </authorList>
    </citation>
    <scope>NUCLEOTIDE SEQUENCE</scope>
    <source>
        <strain evidence="1">DSM 17978</strain>
    </source>
</reference>
<dbReference type="Proteomes" id="UP001164761">
    <property type="component" value="Chromosome"/>
</dbReference>
<dbReference type="Pfam" id="PF05135">
    <property type="entry name" value="Phage_connect_1"/>
    <property type="match status" value="1"/>
</dbReference>
<proteinExistence type="predicted"/>
<accession>A0ABY6ZIS3</accession>
<name>A0ABY6ZIS3_9BACL</name>
<dbReference type="RefSeq" id="WP_268006700.1">
    <property type="nucleotide sequence ID" value="NZ_BSUT01000001.1"/>
</dbReference>
<keyword evidence="2" id="KW-1185">Reference proteome</keyword>
<evidence type="ECO:0000313" key="2">
    <source>
        <dbReference type="Proteomes" id="UP001164761"/>
    </source>
</evidence>
<gene>
    <name evidence="1" type="ORF">NZD89_05185</name>
</gene>